<reference evidence="1 2" key="1">
    <citation type="submission" date="2019-07" db="EMBL/GenBank/DDBJ databases">
        <title>The pathways for chlorine oxyanion respiration interact through the shared metabolite chlorate.</title>
        <authorList>
            <person name="Barnum T.P."/>
            <person name="Cheng Y."/>
            <person name="Hill K.A."/>
            <person name="Lucas L.N."/>
            <person name="Carlson H.K."/>
            <person name="Coates J.D."/>
        </authorList>
    </citation>
    <scope>NUCLEOTIDE SEQUENCE [LARGE SCALE GENOMIC DNA]</scope>
    <source>
        <strain evidence="1 2">SFB-1</strain>
    </source>
</reference>
<dbReference type="AlphaFoldDB" id="A0A557REJ4"/>
<evidence type="ECO:0000313" key="1">
    <source>
        <dbReference type="EMBL" id="TVO75457.1"/>
    </source>
</evidence>
<organism evidence="1 2">
    <name type="scientific">Denitromonas halophila</name>
    <dbReference type="NCBI Taxonomy" id="1629404"/>
    <lineage>
        <taxon>Bacteria</taxon>
        <taxon>Pseudomonadati</taxon>
        <taxon>Pseudomonadota</taxon>
        <taxon>Betaproteobacteria</taxon>
        <taxon>Rhodocyclales</taxon>
        <taxon>Zoogloeaceae</taxon>
        <taxon>Denitromonas</taxon>
    </lineage>
</organism>
<name>A0A557REJ4_9RHOO</name>
<protein>
    <submittedName>
        <fullName evidence="1">Uncharacterized protein</fullName>
    </submittedName>
</protein>
<accession>A0A557REJ4</accession>
<proteinExistence type="predicted"/>
<dbReference type="Proteomes" id="UP000318349">
    <property type="component" value="Unassembled WGS sequence"/>
</dbReference>
<evidence type="ECO:0000313" key="2">
    <source>
        <dbReference type="Proteomes" id="UP000318349"/>
    </source>
</evidence>
<sequence length="174" mass="19196">MDLNFLQETVCGPLGSRMAALRLHDEALLRHVVWALDDGRTVRASQLLIASFGLVPVLDLTDASLRDALGWREGLSPSCEQLDALAATIGTGFRTLANGVPTYPVLLVHKGGDRGHNGIHLDELDELIAALRETQPVFLFPLEIRRLAIRFEASLQPESPLPFVPAQLQRLRIY</sequence>
<dbReference type="EMBL" id="VMNI01000013">
    <property type="protein sequence ID" value="TVO75457.1"/>
    <property type="molecule type" value="Genomic_DNA"/>
</dbReference>
<gene>
    <name evidence="1" type="ORF">FHP89_14005</name>
</gene>
<comment type="caution">
    <text evidence="1">The sequence shown here is derived from an EMBL/GenBank/DDBJ whole genome shotgun (WGS) entry which is preliminary data.</text>
</comment>